<evidence type="ECO:0000256" key="1">
    <source>
        <dbReference type="SAM" id="MobiDB-lite"/>
    </source>
</evidence>
<name>A0ABQ0YYY3_9HYPH</name>
<evidence type="ECO:0000313" key="3">
    <source>
        <dbReference type="Proteomes" id="UP000390335"/>
    </source>
</evidence>
<reference evidence="2 3" key="1">
    <citation type="journal article" date="2020" name="Genome Biol. Evol.">
        <title>Rhizobium dioscoreae sp. nov., a plant growth-promoting bacterium isolated from yam (Dioscorea species).</title>
        <authorList>
            <person name="Ouyabe M."/>
            <person name="Tanaka N."/>
            <person name="Shiwa Y."/>
            <person name="Fujita N."/>
            <person name="Kikuno H."/>
            <person name="Babil P."/>
            <person name="Shiwachi H."/>
        </authorList>
    </citation>
    <scope>NUCLEOTIDE SEQUENCE [LARGE SCALE GENOMIC DNA]</scope>
    <source>
        <strain evidence="2 3">S-93</strain>
    </source>
</reference>
<sequence>MDEWLILSSFSIAPLPLGHSLSKYCRREKEALCFMENIMKQMLAKLGVAACVAVTALSGTADFASAQGVDIYVNPGRHRPPPPDYDRPPPPRFDRRGCDPRQAVDVARSYGLRRARVVDVTPRRVVVDGFGRRGPDTMMFANVRGCPLLGR</sequence>
<protein>
    <recommendedName>
        <fullName evidence="4">Antifreeze protein</fullName>
    </recommendedName>
</protein>
<feature type="compositionally biased region" description="Basic and acidic residues" evidence="1">
    <location>
        <begin position="84"/>
        <end position="95"/>
    </location>
</feature>
<dbReference type="EMBL" id="BLAJ01000001">
    <property type="protein sequence ID" value="GES48152.1"/>
    <property type="molecule type" value="Genomic_DNA"/>
</dbReference>
<accession>A0ABQ0YYY3</accession>
<keyword evidence="3" id="KW-1185">Reference proteome</keyword>
<organism evidence="2 3">
    <name type="scientific">Rhizobium dioscoreae</name>
    <dbReference type="NCBI Taxonomy" id="2653122"/>
    <lineage>
        <taxon>Bacteria</taxon>
        <taxon>Pseudomonadati</taxon>
        <taxon>Pseudomonadota</taxon>
        <taxon>Alphaproteobacteria</taxon>
        <taxon>Hyphomicrobiales</taxon>
        <taxon>Rhizobiaceae</taxon>
        <taxon>Rhizobium/Agrobacterium group</taxon>
        <taxon>Rhizobium</taxon>
    </lineage>
</organism>
<gene>
    <name evidence="2" type="ORF">RsS93_07660</name>
</gene>
<evidence type="ECO:0000313" key="2">
    <source>
        <dbReference type="EMBL" id="GES48152.1"/>
    </source>
</evidence>
<proteinExistence type="predicted"/>
<evidence type="ECO:0008006" key="4">
    <source>
        <dbReference type="Google" id="ProtNLM"/>
    </source>
</evidence>
<dbReference type="Proteomes" id="UP000390335">
    <property type="component" value="Unassembled WGS sequence"/>
</dbReference>
<comment type="caution">
    <text evidence="2">The sequence shown here is derived from an EMBL/GenBank/DDBJ whole genome shotgun (WGS) entry which is preliminary data.</text>
</comment>
<feature type="region of interest" description="Disordered" evidence="1">
    <location>
        <begin position="72"/>
        <end position="95"/>
    </location>
</feature>